<name>A0A381VLL5_9ZZZZ</name>
<dbReference type="AlphaFoldDB" id="A0A381VLL5"/>
<evidence type="ECO:0000313" key="2">
    <source>
        <dbReference type="EMBL" id="SVA41216.1"/>
    </source>
</evidence>
<dbReference type="InterPro" id="IPR016195">
    <property type="entry name" value="Pol/histidinol_Pase-like"/>
</dbReference>
<sequence length="214" mass="24467">MIIDLHCHSNNSDDSLLSIDQIAINSKEKGLDGICITDHEYFNNEEELNNISKKYDIKIFTGSEINTDIGHILVYGLIEYKFGMHRIEFLHKEVRNVNGAMIWAHPYRRIINENEKMNATEFNNRINNTSKSEIINLINALETNNGRGTDFQNHFSKKLAEKCSLKMIGSSDCHLEKDIGTCATKFESEKIETNKDLIQQIINGNYSPVIINNS</sequence>
<dbReference type="SMART" id="SM00481">
    <property type="entry name" value="POLIIIAc"/>
    <property type="match status" value="1"/>
</dbReference>
<proteinExistence type="predicted"/>
<dbReference type="EMBL" id="UINC01009186">
    <property type="protein sequence ID" value="SVA41216.1"/>
    <property type="molecule type" value="Genomic_DNA"/>
</dbReference>
<dbReference type="CDD" id="cd07432">
    <property type="entry name" value="PHP_HisPPase"/>
    <property type="match status" value="1"/>
</dbReference>
<dbReference type="PANTHER" id="PTHR42924">
    <property type="entry name" value="EXONUCLEASE"/>
    <property type="match status" value="1"/>
</dbReference>
<feature type="domain" description="Polymerase/histidinol phosphatase N-terminal" evidence="1">
    <location>
        <begin position="3"/>
        <end position="69"/>
    </location>
</feature>
<reference evidence="2" key="1">
    <citation type="submission" date="2018-05" db="EMBL/GenBank/DDBJ databases">
        <authorList>
            <person name="Lanie J.A."/>
            <person name="Ng W.-L."/>
            <person name="Kazmierczak K.M."/>
            <person name="Andrzejewski T.M."/>
            <person name="Davidsen T.M."/>
            <person name="Wayne K.J."/>
            <person name="Tettelin H."/>
            <person name="Glass J.I."/>
            <person name="Rusch D."/>
            <person name="Podicherti R."/>
            <person name="Tsui H.-C.T."/>
            <person name="Winkler M.E."/>
        </authorList>
    </citation>
    <scope>NUCLEOTIDE SEQUENCE</scope>
</reference>
<gene>
    <name evidence="2" type="ORF">METZ01_LOCUS94070</name>
</gene>
<protein>
    <recommendedName>
        <fullName evidence="1">Polymerase/histidinol phosphatase N-terminal domain-containing protein</fullName>
    </recommendedName>
</protein>
<dbReference type="PANTHER" id="PTHR42924:SF3">
    <property type="entry name" value="POLYMERASE_HISTIDINOL PHOSPHATASE N-TERMINAL DOMAIN-CONTAINING PROTEIN"/>
    <property type="match status" value="1"/>
</dbReference>
<organism evidence="2">
    <name type="scientific">marine metagenome</name>
    <dbReference type="NCBI Taxonomy" id="408172"/>
    <lineage>
        <taxon>unclassified sequences</taxon>
        <taxon>metagenomes</taxon>
        <taxon>ecological metagenomes</taxon>
    </lineage>
</organism>
<dbReference type="Gene3D" id="3.20.20.140">
    <property type="entry name" value="Metal-dependent hydrolases"/>
    <property type="match status" value="1"/>
</dbReference>
<evidence type="ECO:0000259" key="1">
    <source>
        <dbReference type="SMART" id="SM00481"/>
    </source>
</evidence>
<dbReference type="Pfam" id="PF13263">
    <property type="entry name" value="PHP_C"/>
    <property type="match status" value="1"/>
</dbReference>
<dbReference type="InterPro" id="IPR003141">
    <property type="entry name" value="Pol/His_phosphatase_N"/>
</dbReference>
<accession>A0A381VLL5</accession>
<dbReference type="GO" id="GO:0004534">
    <property type="term" value="F:5'-3' RNA exonuclease activity"/>
    <property type="evidence" value="ECO:0007669"/>
    <property type="project" value="TreeGrafter"/>
</dbReference>
<dbReference type="InterPro" id="IPR052018">
    <property type="entry name" value="PHP_domain"/>
</dbReference>
<dbReference type="GO" id="GO:0035312">
    <property type="term" value="F:5'-3' DNA exonuclease activity"/>
    <property type="evidence" value="ECO:0007669"/>
    <property type="project" value="TreeGrafter"/>
</dbReference>
<dbReference type="SUPFAM" id="SSF89550">
    <property type="entry name" value="PHP domain-like"/>
    <property type="match status" value="1"/>
</dbReference>